<feature type="compositionally biased region" description="Polar residues" evidence="1">
    <location>
        <begin position="61"/>
        <end position="70"/>
    </location>
</feature>
<dbReference type="EMBL" id="HE681724">
    <property type="protein sequence ID" value="CCG24334.1"/>
    <property type="molecule type" value="Genomic_DNA"/>
</dbReference>
<dbReference type="OrthoDB" id="4082095at2759"/>
<dbReference type="HOGENOM" id="CLU_525789_0_0_1"/>
<organism evidence="2 3">
    <name type="scientific">Candida orthopsilosis (strain 90-125)</name>
    <name type="common">Yeast</name>
    <dbReference type="NCBI Taxonomy" id="1136231"/>
    <lineage>
        <taxon>Eukaryota</taxon>
        <taxon>Fungi</taxon>
        <taxon>Dikarya</taxon>
        <taxon>Ascomycota</taxon>
        <taxon>Saccharomycotina</taxon>
        <taxon>Pichiomycetes</taxon>
        <taxon>Debaryomycetaceae</taxon>
        <taxon>Candida/Lodderomyces clade</taxon>
        <taxon>Candida</taxon>
    </lineage>
</organism>
<evidence type="ECO:0000313" key="2">
    <source>
        <dbReference type="EMBL" id="CCG24334.1"/>
    </source>
</evidence>
<feature type="compositionally biased region" description="Basic residues" evidence="1">
    <location>
        <begin position="72"/>
        <end position="89"/>
    </location>
</feature>
<protein>
    <submittedName>
        <fullName evidence="2">Uncharacterized protein</fullName>
    </submittedName>
</protein>
<evidence type="ECO:0000256" key="1">
    <source>
        <dbReference type="SAM" id="MobiDB-lite"/>
    </source>
</evidence>
<sequence length="589" mass="68959">MDSDEIESTSSEEEDLFDVFNLRKSPAKPQKTYSRSTRRNDSQESQSNSYSYKIDRASLGHASSTESSPQTKRTKVPPTKKPRLKRYYNKSKLDDEEDDEILNIQVPAIFKDSIKSQKIYEKHQQVNQRIEDRERLEELRAQQREVRLIRLLEEMNREGEKKYDLERDRAYLESLLVKDEQALDGYGIPRHFYALKSVHFDKTQISNYDLGNEISRSLQFLIARDSSAGYAKVKKEFKSFILKGLCSTNPKFLQSLGPLVLLHSDPIFNEKEFEDLLSKIGVDNKLIQNEDKVLLKVERKTPVLKLQLERLTLLFMTYLHCSIEVDFTKVARYFLLVVSDYNANKHELRSLTSFINSVFPLLCAKIDNAQDLVTRIIQLIFRIETNVPYDSDKEKIKKMDLELHYNIIKLINVTFVGDRQIDYIINELNLQYLLGSDYRDSVHRFTKQNLIHHIANKIVIEDNVRDLLELNDLPTADKIYLFYYKVKILPFILVNPFNFTLDREKNTKTLRSMKSSVERILQSCYGLIRDLGSINVEIVMTSLKTGVDKFSFNREELVRFLTNIHQDLSLQCDKLESDLKLVNQDFFYG</sequence>
<dbReference type="GeneID" id="14541509"/>
<feature type="compositionally biased region" description="Acidic residues" evidence="1">
    <location>
        <begin position="1"/>
        <end position="17"/>
    </location>
</feature>
<evidence type="ECO:0000313" key="3">
    <source>
        <dbReference type="Proteomes" id="UP000005018"/>
    </source>
</evidence>
<dbReference type="AlphaFoldDB" id="H8X935"/>
<feature type="region of interest" description="Disordered" evidence="1">
    <location>
        <begin position="1"/>
        <end position="91"/>
    </location>
</feature>
<dbReference type="Proteomes" id="UP000005018">
    <property type="component" value="Chromosome 6"/>
</dbReference>
<dbReference type="RefSeq" id="XP_003870463.1">
    <property type="nucleotide sequence ID" value="XM_003870414.1"/>
</dbReference>
<name>H8X935_CANO9</name>
<accession>H8X935</accession>
<reference evidence="2 3" key="1">
    <citation type="journal article" date="2012" name="PLoS ONE">
        <title>Sequence and analysis of the genome of the pathogenic yeast Candida orthopsilosis.</title>
        <authorList>
            <person name="Riccombeni A."/>
            <person name="Vidanes G."/>
            <person name="Proux-Wera E."/>
            <person name="Wolfe K.H."/>
            <person name="Butler G."/>
        </authorList>
    </citation>
    <scope>NUCLEOTIDE SEQUENCE [LARGE SCALE GENOMIC DNA]</scope>
    <source>
        <strain evidence="2 3">Co 90-125</strain>
    </source>
</reference>
<dbReference type="KEGG" id="cot:CORT_0F01060"/>
<gene>
    <name evidence="2" type="ORF">CORT_0F01060</name>
</gene>
<keyword evidence="3" id="KW-1185">Reference proteome</keyword>
<proteinExistence type="predicted"/>